<gene>
    <name evidence="3" type="ORF">E5676_scaffold1159G00100</name>
    <name evidence="2" type="ORF">E6C27_scaffold219G002760</name>
</gene>
<evidence type="ECO:0000313" key="5">
    <source>
        <dbReference type="Proteomes" id="UP000321947"/>
    </source>
</evidence>
<feature type="domain" description="Reverse transcriptase Ty1/copia-type" evidence="1">
    <location>
        <begin position="156"/>
        <end position="256"/>
    </location>
</feature>
<dbReference type="EMBL" id="SSTE01021801">
    <property type="protein sequence ID" value="KAA0032398.1"/>
    <property type="molecule type" value="Genomic_DNA"/>
</dbReference>
<dbReference type="InterPro" id="IPR043502">
    <property type="entry name" value="DNA/RNA_pol_sf"/>
</dbReference>
<evidence type="ECO:0000259" key="1">
    <source>
        <dbReference type="Pfam" id="PF07727"/>
    </source>
</evidence>
<dbReference type="Proteomes" id="UP000321393">
    <property type="component" value="Unassembled WGS sequence"/>
</dbReference>
<dbReference type="InterPro" id="IPR013103">
    <property type="entry name" value="RVT_2"/>
</dbReference>
<evidence type="ECO:0000313" key="3">
    <source>
        <dbReference type="EMBL" id="TYJ96352.1"/>
    </source>
</evidence>
<dbReference type="CDD" id="cd09272">
    <property type="entry name" value="RNase_HI_RT_Ty1"/>
    <property type="match status" value="1"/>
</dbReference>
<protein>
    <submittedName>
        <fullName evidence="2 3">Mitochondrial protein</fullName>
    </submittedName>
</protein>
<sequence length="407" mass="45743">MDTNPTRQSLHVSSIVDIGNAIDVFTTNAPTPHNTHAMQTRAKSGIFKPKAFHITTTIPTPTSYTEASKYPEWRNAMCEEFNALQAQGTWSLVPQHPSMNIVGYKWVFRIKYNLDGSVARHKARLVSKGYHQLDVKNAFLHGILQETVDISQPTGFVASNADPSLFIRSVGSSLTYLLLYVDDIIVTGPDSSDISLLKTQLAFEFQISDLGPLKYFLGLEIHSFPIGLFVNQAKYLNDLLHTSGMISAKSCTTPMSPSLDLYTTTPPFNDPSLYRKLVCSLQYLTFTRPDIAFFVNRVSQFMHKPTVIHFLAIKRILRYLCGTPTLGINFRKASSSSTEAEYRSLATTTVDLYWIRQLLCDLHVPVKTSPTLWCDNASVVSLAHNLVFHARTKHIEIDYHFVREATC</sequence>
<evidence type="ECO:0000313" key="4">
    <source>
        <dbReference type="Proteomes" id="UP000321393"/>
    </source>
</evidence>
<proteinExistence type="predicted"/>
<evidence type="ECO:0000313" key="2">
    <source>
        <dbReference type="EMBL" id="KAA0032398.1"/>
    </source>
</evidence>
<organism evidence="2 4">
    <name type="scientific">Cucumis melo var. makuwa</name>
    <name type="common">Oriental melon</name>
    <dbReference type="NCBI Taxonomy" id="1194695"/>
    <lineage>
        <taxon>Eukaryota</taxon>
        <taxon>Viridiplantae</taxon>
        <taxon>Streptophyta</taxon>
        <taxon>Embryophyta</taxon>
        <taxon>Tracheophyta</taxon>
        <taxon>Spermatophyta</taxon>
        <taxon>Magnoliopsida</taxon>
        <taxon>eudicotyledons</taxon>
        <taxon>Gunneridae</taxon>
        <taxon>Pentapetalae</taxon>
        <taxon>rosids</taxon>
        <taxon>fabids</taxon>
        <taxon>Cucurbitales</taxon>
        <taxon>Cucurbitaceae</taxon>
        <taxon>Benincaseae</taxon>
        <taxon>Cucumis</taxon>
    </lineage>
</organism>
<dbReference type="Pfam" id="PF07727">
    <property type="entry name" value="RVT_2"/>
    <property type="match status" value="1"/>
</dbReference>
<comment type="caution">
    <text evidence="2">The sequence shown here is derived from an EMBL/GenBank/DDBJ whole genome shotgun (WGS) entry which is preliminary data.</text>
</comment>
<reference evidence="4 5" key="1">
    <citation type="submission" date="2019-08" db="EMBL/GenBank/DDBJ databases">
        <title>Draft genome sequences of two oriental melons (Cucumis melo L. var makuwa).</title>
        <authorList>
            <person name="Kwon S.-Y."/>
        </authorList>
    </citation>
    <scope>NUCLEOTIDE SEQUENCE [LARGE SCALE GENOMIC DNA]</scope>
    <source>
        <strain evidence="5">cv. Chang Bougi</strain>
        <strain evidence="4">cv. SW 3</strain>
        <tissue evidence="2">Leaf</tissue>
    </source>
</reference>
<dbReference type="SUPFAM" id="SSF56672">
    <property type="entry name" value="DNA/RNA polymerases"/>
    <property type="match status" value="1"/>
</dbReference>
<dbReference type="OrthoDB" id="414945at2759"/>
<dbReference type="Proteomes" id="UP000321947">
    <property type="component" value="Unassembled WGS sequence"/>
</dbReference>
<dbReference type="AlphaFoldDB" id="A0A5A7SPD4"/>
<accession>A0A5A7SPD4</accession>
<name>A0A5A7SPD4_CUCMM</name>
<dbReference type="PANTHER" id="PTHR11439">
    <property type="entry name" value="GAG-POL-RELATED RETROTRANSPOSON"/>
    <property type="match status" value="1"/>
</dbReference>
<dbReference type="PANTHER" id="PTHR11439:SF524">
    <property type="entry name" value="RNA-DIRECTED DNA POLYMERASE, PROTEIN KINASE RLK-PELLE-DLSV FAMILY"/>
    <property type="match status" value="1"/>
</dbReference>
<dbReference type="EMBL" id="SSTD01019668">
    <property type="protein sequence ID" value="TYJ96352.1"/>
    <property type="molecule type" value="Genomic_DNA"/>
</dbReference>